<dbReference type="Pfam" id="PF05048">
    <property type="entry name" value="NosD"/>
    <property type="match status" value="1"/>
</dbReference>
<evidence type="ECO:0000313" key="2">
    <source>
        <dbReference type="EMBL" id="ADL50009.1"/>
    </source>
</evidence>
<dbReference type="SMART" id="SM00710">
    <property type="entry name" value="PbH1"/>
    <property type="match status" value="9"/>
</dbReference>
<gene>
    <name evidence="2" type="ordered locus">Clocel_0225</name>
</gene>
<dbReference type="HOGENOM" id="CLU_373729_0_0_9"/>
<dbReference type="InterPro" id="IPR011050">
    <property type="entry name" value="Pectin_lyase_fold/virulence"/>
</dbReference>
<dbReference type="RefSeq" id="WP_010075228.1">
    <property type="nucleotide sequence ID" value="NC_014393.1"/>
</dbReference>
<dbReference type="OrthoDB" id="3038872at2"/>
<keyword evidence="3" id="KW-1185">Reference proteome</keyword>
<dbReference type="AlphaFoldDB" id="D9SPG0"/>
<evidence type="ECO:0000313" key="3">
    <source>
        <dbReference type="Proteomes" id="UP000002730"/>
    </source>
</evidence>
<dbReference type="EMBL" id="CP002160">
    <property type="protein sequence ID" value="ADL50009.1"/>
    <property type="molecule type" value="Genomic_DNA"/>
</dbReference>
<accession>D9SPG0</accession>
<evidence type="ECO:0000259" key="1">
    <source>
        <dbReference type="Pfam" id="PF05048"/>
    </source>
</evidence>
<dbReference type="SUPFAM" id="SSF51126">
    <property type="entry name" value="Pectin lyase-like"/>
    <property type="match status" value="2"/>
</dbReference>
<sequence length="743" mass="80043">MQNIISMKIDLKKESYQNNVAQQNDDMVLDINIYGDGDIISLEGATAQLSYINANNTIATISGSEVVVSGNNVKITCPRDCTRSAGIAKMKLVIISASKQVSTFPIEITVVPDVVQGQEVSGNVATVIEKLINENIICNDTLVRLQNWVATHGDIVDLDSRVDTLELDNTQDAKIIQGTDYLDINAEIMLYTSEGYKIKFKRMTYDLTGTILIPSDADIDGNGCTWRRKVDDIARGVFDIAQNIDETNGNVNIRIANVTIDGNRQADQLVNTIDNHRFSGLKLTKVTGESFISNVTVINTVNGEDLQTTPAGGIFFVDCKDIRCSNLNGWYNLGTAIIIRFSSNITIDGSLTYDNEGSGISGRGCPNCKYLNIVTFNNKFSNLSVNGVDSIVDNVISYKAGYSGVNIGHPDKDATTKYYANAHGTVLSNIISFDNTYEGLTIGGSDNVSCTNVIVYGNAINTTRENIRIHGNSNSSKLINITSRDCATSGIRYYSGTNHVLDNSEFYNCKCGVYCGPDTSVTIGGNVKIHNNSLDGIILASAIKCTVACEVYSNGEYGIWISGGSKHRIVGADIHDNILKDIYETGSPVDLYYDIGNKGITYLSNGVVQVTCIKSVTDEVNTPVFRVQLPDHGRLSVDFAITTFYPASVSAICHMVKGVAVASATGGGVINSQTTVFGTATAVSAGLSQVITPSLVKDETNDYIEFIVNQNNETVDAAGTINITATITYAIGSNVVRPTVTLL</sequence>
<name>D9SPG0_CLOC7</name>
<proteinExistence type="predicted"/>
<protein>
    <recommendedName>
        <fullName evidence="1">Periplasmic copper-binding protein NosD beta helix domain-containing protein</fullName>
    </recommendedName>
</protein>
<organism evidence="2 3">
    <name type="scientific">Clostridium cellulovorans (strain ATCC 35296 / DSM 3052 / OCM 3 / 743B)</name>
    <dbReference type="NCBI Taxonomy" id="573061"/>
    <lineage>
        <taxon>Bacteria</taxon>
        <taxon>Bacillati</taxon>
        <taxon>Bacillota</taxon>
        <taxon>Clostridia</taxon>
        <taxon>Eubacteriales</taxon>
        <taxon>Clostridiaceae</taxon>
        <taxon>Clostridium</taxon>
    </lineage>
</organism>
<dbReference type="Gene3D" id="2.160.20.10">
    <property type="entry name" value="Single-stranded right-handed beta-helix, Pectin lyase-like"/>
    <property type="match status" value="1"/>
</dbReference>
<dbReference type="InterPro" id="IPR006626">
    <property type="entry name" value="PbH1"/>
</dbReference>
<dbReference type="InterPro" id="IPR007742">
    <property type="entry name" value="NosD_dom"/>
</dbReference>
<reference evidence="2 3" key="1">
    <citation type="submission" date="2010-08" db="EMBL/GenBank/DDBJ databases">
        <title>Complete sequence of Clostridium cellulovorans 743B.</title>
        <authorList>
            <consortium name="US DOE Joint Genome Institute"/>
            <person name="Lucas S."/>
            <person name="Copeland A."/>
            <person name="Lapidus A."/>
            <person name="Cheng J.-F."/>
            <person name="Bruce D."/>
            <person name="Goodwin L."/>
            <person name="Pitluck S."/>
            <person name="Chertkov O."/>
            <person name="Detter J.C."/>
            <person name="Han C."/>
            <person name="Tapia R."/>
            <person name="Land M."/>
            <person name="Hauser L."/>
            <person name="Chang Y.-J."/>
            <person name="Jeffries C."/>
            <person name="Kyrpides N."/>
            <person name="Ivanova N."/>
            <person name="Mikhailova N."/>
            <person name="Hemme C.L."/>
            <person name="Woyke T."/>
        </authorList>
    </citation>
    <scope>NUCLEOTIDE SEQUENCE [LARGE SCALE GENOMIC DNA]</scope>
    <source>
        <strain evidence="3">ATCC 35296 / DSM 3052 / OCM 3 / 743B</strain>
    </source>
</reference>
<feature type="domain" description="Periplasmic copper-binding protein NosD beta helix" evidence="1">
    <location>
        <begin position="437"/>
        <end position="582"/>
    </location>
</feature>
<dbReference type="KEGG" id="ccb:Clocel_0225"/>
<dbReference type="STRING" id="573061.Clocel_0225"/>
<dbReference type="Proteomes" id="UP000002730">
    <property type="component" value="Chromosome"/>
</dbReference>
<dbReference type="InterPro" id="IPR012334">
    <property type="entry name" value="Pectin_lyas_fold"/>
</dbReference>